<evidence type="ECO:0000313" key="2">
    <source>
        <dbReference type="EMBL" id="KAL2654280.1"/>
    </source>
</evidence>
<dbReference type="InterPro" id="IPR036047">
    <property type="entry name" value="F-box-like_dom_sf"/>
</dbReference>
<dbReference type="SMART" id="SM00256">
    <property type="entry name" value="FBOX"/>
    <property type="match status" value="1"/>
</dbReference>
<dbReference type="PANTHER" id="PTHR31672:SF2">
    <property type="entry name" value="F-BOX DOMAIN-CONTAINING PROTEIN"/>
    <property type="match status" value="1"/>
</dbReference>
<organism evidence="2 3">
    <name type="scientific">Riccia fluitans</name>
    <dbReference type="NCBI Taxonomy" id="41844"/>
    <lineage>
        <taxon>Eukaryota</taxon>
        <taxon>Viridiplantae</taxon>
        <taxon>Streptophyta</taxon>
        <taxon>Embryophyta</taxon>
        <taxon>Marchantiophyta</taxon>
        <taxon>Marchantiopsida</taxon>
        <taxon>Marchantiidae</taxon>
        <taxon>Marchantiales</taxon>
        <taxon>Ricciaceae</taxon>
        <taxon>Riccia</taxon>
    </lineage>
</organism>
<dbReference type="Pfam" id="PF00646">
    <property type="entry name" value="F-box"/>
    <property type="match status" value="1"/>
</dbReference>
<name>A0ABD1ZSC2_9MARC</name>
<feature type="domain" description="F-box" evidence="1">
    <location>
        <begin position="170"/>
        <end position="210"/>
    </location>
</feature>
<proteinExistence type="predicted"/>
<dbReference type="InterPro" id="IPR050796">
    <property type="entry name" value="SCF_F-box_component"/>
</dbReference>
<evidence type="ECO:0000313" key="3">
    <source>
        <dbReference type="Proteomes" id="UP001605036"/>
    </source>
</evidence>
<comment type="caution">
    <text evidence="2">The sequence shown here is derived from an EMBL/GenBank/DDBJ whole genome shotgun (WGS) entry which is preliminary data.</text>
</comment>
<sequence>MSTKYVCGDVDGAGSCKSLISQSVINPEVWEIARQVRILSTVGSHCVEFLRAGICRLNFMILNWKKRSWSPNSRLIGLLRPEYNEPDCNRVTHEIKWRPISNLDERDPQLKLHILQGTFDGATATQELKRSDRNPRETSCCNWDVKGSVRGKQKKGNSVRKSRASVWSKLSADLLESVLIRLPYKSQVRFQSVCREWRDTLSSTRFAHQTAALEASTLPLICTFEYLGPNREEPDVYGPQEYIPDGALELAETLHNAYSKSHQRKIHGMDLSFAPSWIIGNRMTATRDGILLSFSKTSLRCSGPSSGHGGMCLLNPFTRTWRELPKIPSGASELFWTDDVMVDRKLPSHYKAVVLMGAGDGNQWSVYQFSSRTDEWRVTAGDVPADIPLDAIGRRYRYLSQAYLFTEDLLYIWRGNPSGDLLIHSLNDGSLVSMSTVGYPELSADTMNWRFLKVHLVEYDGEIYGGWLLSGWRPRHPGFMFGISKLDTKSMKWGELALLPMETLECKLGALERSELETGMDYRPREWKFYEHKAVVVLGDYICVNITSDHGSKGVNIQYVGGYHIPSSSWQSFDFHDPYVSGLREFELFEPKCLYVHL</sequence>
<protein>
    <recommendedName>
        <fullName evidence="1">F-box domain-containing protein</fullName>
    </recommendedName>
</protein>
<keyword evidence="3" id="KW-1185">Reference proteome</keyword>
<gene>
    <name evidence="2" type="ORF">R1flu_022408</name>
</gene>
<dbReference type="PANTHER" id="PTHR31672">
    <property type="entry name" value="BNACNNG10540D PROTEIN"/>
    <property type="match status" value="1"/>
</dbReference>
<dbReference type="InterPro" id="IPR001810">
    <property type="entry name" value="F-box_dom"/>
</dbReference>
<dbReference type="SUPFAM" id="SSF81383">
    <property type="entry name" value="F-box domain"/>
    <property type="match status" value="1"/>
</dbReference>
<dbReference type="Gene3D" id="1.20.1280.50">
    <property type="match status" value="1"/>
</dbReference>
<dbReference type="Proteomes" id="UP001605036">
    <property type="component" value="Unassembled WGS sequence"/>
</dbReference>
<reference evidence="2 3" key="1">
    <citation type="submission" date="2024-09" db="EMBL/GenBank/DDBJ databases">
        <title>Chromosome-scale assembly of Riccia fluitans.</title>
        <authorList>
            <person name="Paukszto L."/>
            <person name="Sawicki J."/>
            <person name="Karawczyk K."/>
            <person name="Piernik-Szablinska J."/>
            <person name="Szczecinska M."/>
            <person name="Mazdziarz M."/>
        </authorList>
    </citation>
    <scope>NUCLEOTIDE SEQUENCE [LARGE SCALE GENOMIC DNA]</scope>
    <source>
        <strain evidence="2">Rf_01</strain>
        <tissue evidence="2">Aerial parts of the thallus</tissue>
    </source>
</reference>
<dbReference type="EMBL" id="JBHFFA010000001">
    <property type="protein sequence ID" value="KAL2654280.1"/>
    <property type="molecule type" value="Genomic_DNA"/>
</dbReference>
<accession>A0ABD1ZSC2</accession>
<evidence type="ECO:0000259" key="1">
    <source>
        <dbReference type="SMART" id="SM00256"/>
    </source>
</evidence>
<dbReference type="AlphaFoldDB" id="A0ABD1ZSC2"/>